<dbReference type="GO" id="GO:0003676">
    <property type="term" value="F:nucleic acid binding"/>
    <property type="evidence" value="ECO:0007669"/>
    <property type="project" value="InterPro"/>
</dbReference>
<proteinExistence type="predicted"/>
<accession>A0AA86U7Y7</accession>
<keyword evidence="2" id="KW-0255">Endonuclease</keyword>
<feature type="domain" description="Tc1-like transposase DDE" evidence="1">
    <location>
        <begin position="154"/>
        <end position="211"/>
    </location>
</feature>
<name>A0AA86U7Y7_9EUKA</name>
<dbReference type="Proteomes" id="UP001642409">
    <property type="component" value="Unassembled WGS sequence"/>
</dbReference>
<evidence type="ECO:0000313" key="2">
    <source>
        <dbReference type="EMBL" id="CAI9942506.1"/>
    </source>
</evidence>
<dbReference type="InterPro" id="IPR038717">
    <property type="entry name" value="Tc1-like_DDE_dom"/>
</dbReference>
<protein>
    <submittedName>
        <fullName evidence="2">DDE superfamily endonuclease domain containing protein</fullName>
    </submittedName>
    <submittedName>
        <fullName evidence="3">DDE_superfamily endonuclease domain containing protein</fullName>
    </submittedName>
</protein>
<dbReference type="AlphaFoldDB" id="A0AA86U7Y7"/>
<comment type="caution">
    <text evidence="2">The sequence shown here is derived from an EMBL/GenBank/DDBJ whole genome shotgun (WGS) entry which is preliminary data.</text>
</comment>
<dbReference type="Pfam" id="PF13358">
    <property type="entry name" value="DDE_3"/>
    <property type="match status" value="1"/>
</dbReference>
<gene>
    <name evidence="3" type="ORF">HINF_LOCUS23877</name>
    <name evidence="2" type="ORF">HINF_LOCUS30151</name>
</gene>
<keyword evidence="2" id="KW-0378">Hydrolase</keyword>
<keyword evidence="4" id="KW-1185">Reference proteome</keyword>
<evidence type="ECO:0000259" key="1">
    <source>
        <dbReference type="Pfam" id="PF13358"/>
    </source>
</evidence>
<sequence length="260" mass="30342">MQSPNCLFHFKHFEVTGKLEASHADNSVRKFDQAEIFALLNIARAIDSKLDESQLKNTKPFVEFPCLQQRYLVSWPNSVQASMLQIERVECSEHLKTSGIRSIFSKCKIWTVFVHDLQYDQLQIQGSIMVYAVRYDHEFNCQFLSSQTSYTSITQQHNLKLQQDNAPTHFSKYMKNFYTANNIELYRFPVMSPDLNPLFHCWNPLKSNISPEECTTYDLLNEEVKRALEQISLDIINHLIDSMPKRLEEVIKQKGDATKH</sequence>
<reference evidence="2" key="1">
    <citation type="submission" date="2023-06" db="EMBL/GenBank/DDBJ databases">
        <authorList>
            <person name="Kurt Z."/>
        </authorList>
    </citation>
    <scope>NUCLEOTIDE SEQUENCE</scope>
</reference>
<keyword evidence="2" id="KW-0540">Nuclease</keyword>
<organism evidence="2">
    <name type="scientific">Hexamita inflata</name>
    <dbReference type="NCBI Taxonomy" id="28002"/>
    <lineage>
        <taxon>Eukaryota</taxon>
        <taxon>Metamonada</taxon>
        <taxon>Diplomonadida</taxon>
        <taxon>Hexamitidae</taxon>
        <taxon>Hexamitinae</taxon>
        <taxon>Hexamita</taxon>
    </lineage>
</organism>
<dbReference type="InterPro" id="IPR036397">
    <property type="entry name" value="RNaseH_sf"/>
</dbReference>
<evidence type="ECO:0000313" key="4">
    <source>
        <dbReference type="Proteomes" id="UP001642409"/>
    </source>
</evidence>
<evidence type="ECO:0000313" key="3">
    <source>
        <dbReference type="EMBL" id="CAL6013630.1"/>
    </source>
</evidence>
<dbReference type="EMBL" id="CAXDID020000069">
    <property type="protein sequence ID" value="CAL6013630.1"/>
    <property type="molecule type" value="Genomic_DNA"/>
</dbReference>
<dbReference type="EMBL" id="CATOUU010000703">
    <property type="protein sequence ID" value="CAI9942506.1"/>
    <property type="molecule type" value="Genomic_DNA"/>
</dbReference>
<dbReference type="Gene3D" id="3.30.420.10">
    <property type="entry name" value="Ribonuclease H-like superfamily/Ribonuclease H"/>
    <property type="match status" value="1"/>
</dbReference>
<dbReference type="GO" id="GO:0004519">
    <property type="term" value="F:endonuclease activity"/>
    <property type="evidence" value="ECO:0007669"/>
    <property type="project" value="UniProtKB-KW"/>
</dbReference>
<reference evidence="3 4" key="2">
    <citation type="submission" date="2024-07" db="EMBL/GenBank/DDBJ databases">
        <authorList>
            <person name="Akdeniz Z."/>
        </authorList>
    </citation>
    <scope>NUCLEOTIDE SEQUENCE [LARGE SCALE GENOMIC DNA]</scope>
</reference>